<evidence type="ECO:0000313" key="11">
    <source>
        <dbReference type="Proteomes" id="UP000629619"/>
    </source>
</evidence>
<organism evidence="10 11">
    <name type="scientific">Actinoplanes siamensis</name>
    <dbReference type="NCBI Taxonomy" id="1223317"/>
    <lineage>
        <taxon>Bacteria</taxon>
        <taxon>Bacillati</taxon>
        <taxon>Actinomycetota</taxon>
        <taxon>Actinomycetes</taxon>
        <taxon>Micromonosporales</taxon>
        <taxon>Micromonosporaceae</taxon>
        <taxon>Actinoplanes</taxon>
    </lineage>
</organism>
<evidence type="ECO:0000256" key="2">
    <source>
        <dbReference type="ARBA" id="ARBA00012534"/>
    </source>
</evidence>
<feature type="domain" description="PAC" evidence="8">
    <location>
        <begin position="360"/>
        <end position="419"/>
    </location>
</feature>
<protein>
    <recommendedName>
        <fullName evidence="2">protein-glutamate O-methyltransferase</fullName>
        <ecNumber evidence="2">2.1.1.80</ecNumber>
    </recommendedName>
</protein>
<dbReference type="InterPro" id="IPR022641">
    <property type="entry name" value="CheR_N"/>
</dbReference>
<dbReference type="GO" id="GO:0032259">
    <property type="term" value="P:methylation"/>
    <property type="evidence" value="ECO:0007669"/>
    <property type="project" value="UniProtKB-KW"/>
</dbReference>
<evidence type="ECO:0000256" key="3">
    <source>
        <dbReference type="ARBA" id="ARBA00022603"/>
    </source>
</evidence>
<evidence type="ECO:0000313" key="10">
    <source>
        <dbReference type="EMBL" id="GIF04798.1"/>
    </source>
</evidence>
<evidence type="ECO:0000256" key="5">
    <source>
        <dbReference type="ARBA" id="ARBA00022691"/>
    </source>
</evidence>
<dbReference type="PROSITE" id="PS50123">
    <property type="entry name" value="CHER"/>
    <property type="match status" value="1"/>
</dbReference>
<keyword evidence="5" id="KW-0949">S-adenosyl-L-methionine</keyword>
<evidence type="ECO:0000259" key="7">
    <source>
        <dbReference type="PROSITE" id="PS50112"/>
    </source>
</evidence>
<dbReference type="PANTHER" id="PTHR24422:SF10">
    <property type="entry name" value="CHEMOTAXIS PROTEIN METHYLTRANSFERASE 2"/>
    <property type="match status" value="1"/>
</dbReference>
<dbReference type="RefSeq" id="WP_203678841.1">
    <property type="nucleotide sequence ID" value="NZ_BOMW01000021.1"/>
</dbReference>
<dbReference type="PROSITE" id="PS50113">
    <property type="entry name" value="PAC"/>
    <property type="match status" value="1"/>
</dbReference>
<gene>
    <name evidence="10" type="primary">cheR</name>
    <name evidence="10" type="ORF">Asi03nite_23360</name>
</gene>
<dbReference type="Gene3D" id="1.10.155.10">
    <property type="entry name" value="Chemotaxis receptor methyltransferase CheR, N-terminal domain"/>
    <property type="match status" value="1"/>
</dbReference>
<dbReference type="InterPro" id="IPR035965">
    <property type="entry name" value="PAS-like_dom_sf"/>
</dbReference>
<dbReference type="GO" id="GO:0006355">
    <property type="term" value="P:regulation of DNA-templated transcription"/>
    <property type="evidence" value="ECO:0007669"/>
    <property type="project" value="InterPro"/>
</dbReference>
<evidence type="ECO:0000259" key="9">
    <source>
        <dbReference type="PROSITE" id="PS50123"/>
    </source>
</evidence>
<dbReference type="SMART" id="SM00138">
    <property type="entry name" value="MeTrc"/>
    <property type="match status" value="1"/>
</dbReference>
<dbReference type="Proteomes" id="UP000629619">
    <property type="component" value="Unassembled WGS sequence"/>
</dbReference>
<dbReference type="PANTHER" id="PTHR24422">
    <property type="entry name" value="CHEMOTAXIS PROTEIN METHYLTRANSFERASE"/>
    <property type="match status" value="1"/>
</dbReference>
<dbReference type="InterPro" id="IPR036804">
    <property type="entry name" value="CheR_N_sf"/>
</dbReference>
<dbReference type="GO" id="GO:0008983">
    <property type="term" value="F:protein-glutamate O-methyltransferase activity"/>
    <property type="evidence" value="ECO:0007669"/>
    <property type="project" value="UniProtKB-EC"/>
</dbReference>
<dbReference type="SUPFAM" id="SSF55785">
    <property type="entry name" value="PYP-like sensor domain (PAS domain)"/>
    <property type="match status" value="2"/>
</dbReference>
<accession>A0A919N5G4</accession>
<sequence length="615" mass="68691">MDQVDADFEDLLTYLKETRGFDFTGYKRSSLVRRVDRRISQLPVTGYAEYLDHLQVHPDEFTALFNIILINVTAFFRDPEAWEHLRTDVLVPMIAEKPEGSPIRIWSAGCASGQEACTLAMLLGEILGPEEFRARVKIYATDVDEEQLNEARHASYSARDVENVPPEMLERYFEQSGNRHVFRKDMRRSVIFGRNNLVQDAPISRVDLLTCRNTLMYFNAETQARILARFHFALNDGGALFLGKAEMLLSHSGLFLPTDLKRRIFRKVPSRSLVSVGPVRAGQPVALPPRPLVGLDQLRNAALLAGPAAQIVVTADGLVALGNRQAESLFGVSSRDVGRPFRDLDVSYRPVELRRYIEQVQVERRALHVTDVEFNRSGEIVHLDVQVTPLVDAGAGLLGVSLVFHDVTAARQLRVELEHVNRELEAAYEELQSTNEELETTNEELQSTVEELETTNEELQSTNEELETMNEELQSTNDELQGINDQLQQSSSDLDAANGFLDAILAGLRAGIAVVDRDLQVRVWNRQAEELWGLRAPEAVGQHLLNLDIGLPFDQIRPLIRQSMAGDSDAARARMEAVNRRGRPITVRVECSPLLDVAGTPTGSIVVMEAVATPG</sequence>
<dbReference type="NCBIfam" id="TIGR00229">
    <property type="entry name" value="sensory_box"/>
    <property type="match status" value="2"/>
</dbReference>
<dbReference type="Pfam" id="PF03705">
    <property type="entry name" value="CheR_N"/>
    <property type="match status" value="1"/>
</dbReference>
<dbReference type="PROSITE" id="PS50112">
    <property type="entry name" value="PAS"/>
    <property type="match status" value="1"/>
</dbReference>
<feature type="domain" description="CheR-type methyltransferase" evidence="9">
    <location>
        <begin position="1"/>
        <end position="248"/>
    </location>
</feature>
<dbReference type="AlphaFoldDB" id="A0A919N5G4"/>
<dbReference type="InterPro" id="IPR013767">
    <property type="entry name" value="PAS_fold"/>
</dbReference>
<dbReference type="PRINTS" id="PR00996">
    <property type="entry name" value="CHERMTFRASE"/>
</dbReference>
<dbReference type="InterPro" id="IPR029063">
    <property type="entry name" value="SAM-dependent_MTases_sf"/>
</dbReference>
<name>A0A919N5G4_9ACTN</name>
<dbReference type="CDD" id="cd02440">
    <property type="entry name" value="AdoMet_MTases"/>
    <property type="match status" value="1"/>
</dbReference>
<dbReference type="InterPro" id="IPR050903">
    <property type="entry name" value="Bact_Chemotaxis_MeTrfase"/>
</dbReference>
<dbReference type="CDD" id="cd00130">
    <property type="entry name" value="PAS"/>
    <property type="match status" value="2"/>
</dbReference>
<proteinExistence type="predicted"/>
<dbReference type="EMBL" id="BOMW01000021">
    <property type="protein sequence ID" value="GIF04798.1"/>
    <property type="molecule type" value="Genomic_DNA"/>
</dbReference>
<dbReference type="Gene3D" id="3.30.450.20">
    <property type="entry name" value="PAS domain"/>
    <property type="match status" value="2"/>
</dbReference>
<comment type="caution">
    <text evidence="10">The sequence shown here is derived from an EMBL/GenBank/DDBJ whole genome shotgun (WGS) entry which is preliminary data.</text>
</comment>
<dbReference type="EC" id="2.1.1.80" evidence="2"/>
<dbReference type="InterPro" id="IPR000014">
    <property type="entry name" value="PAS"/>
</dbReference>
<feature type="coiled-coil region" evidence="6">
    <location>
        <begin position="407"/>
        <end position="493"/>
    </location>
</feature>
<dbReference type="InterPro" id="IPR000780">
    <property type="entry name" value="CheR_MeTrfase"/>
</dbReference>
<dbReference type="InterPro" id="IPR000700">
    <property type="entry name" value="PAS-assoc_C"/>
</dbReference>
<keyword evidence="4" id="KW-0808">Transferase</keyword>
<evidence type="ECO:0000256" key="6">
    <source>
        <dbReference type="SAM" id="Coils"/>
    </source>
</evidence>
<reference evidence="10" key="1">
    <citation type="submission" date="2021-01" db="EMBL/GenBank/DDBJ databases">
        <title>Whole genome shotgun sequence of Actinoplanes siamensis NBRC 109076.</title>
        <authorList>
            <person name="Komaki H."/>
            <person name="Tamura T."/>
        </authorList>
    </citation>
    <scope>NUCLEOTIDE SEQUENCE</scope>
    <source>
        <strain evidence="10">NBRC 109076</strain>
    </source>
</reference>
<keyword evidence="6" id="KW-0175">Coiled coil</keyword>
<keyword evidence="3" id="KW-0489">Methyltransferase</keyword>
<dbReference type="Pfam" id="PF00989">
    <property type="entry name" value="PAS"/>
    <property type="match status" value="2"/>
</dbReference>
<dbReference type="Gene3D" id="3.40.50.150">
    <property type="entry name" value="Vaccinia Virus protein VP39"/>
    <property type="match status" value="1"/>
</dbReference>
<evidence type="ECO:0000259" key="8">
    <source>
        <dbReference type="PROSITE" id="PS50113"/>
    </source>
</evidence>
<comment type="catalytic activity">
    <reaction evidence="1">
        <text>L-glutamyl-[protein] + S-adenosyl-L-methionine = [protein]-L-glutamate 5-O-methyl ester + S-adenosyl-L-homocysteine</text>
        <dbReference type="Rhea" id="RHEA:24452"/>
        <dbReference type="Rhea" id="RHEA-COMP:10208"/>
        <dbReference type="Rhea" id="RHEA-COMP:10311"/>
        <dbReference type="ChEBI" id="CHEBI:29973"/>
        <dbReference type="ChEBI" id="CHEBI:57856"/>
        <dbReference type="ChEBI" id="CHEBI:59789"/>
        <dbReference type="ChEBI" id="CHEBI:82795"/>
        <dbReference type="EC" id="2.1.1.80"/>
    </reaction>
</comment>
<feature type="domain" description="PAS" evidence="7">
    <location>
        <begin position="497"/>
        <end position="545"/>
    </location>
</feature>
<dbReference type="InterPro" id="IPR022642">
    <property type="entry name" value="CheR_C"/>
</dbReference>
<dbReference type="SUPFAM" id="SSF47757">
    <property type="entry name" value="Chemotaxis receptor methyltransferase CheR, N-terminal domain"/>
    <property type="match status" value="1"/>
</dbReference>
<dbReference type="Gene3D" id="1.10.287.620">
    <property type="entry name" value="Helix Hairpins"/>
    <property type="match status" value="1"/>
</dbReference>
<dbReference type="SUPFAM" id="SSF53335">
    <property type="entry name" value="S-adenosyl-L-methionine-dependent methyltransferases"/>
    <property type="match status" value="1"/>
</dbReference>
<evidence type="ECO:0000256" key="1">
    <source>
        <dbReference type="ARBA" id="ARBA00001541"/>
    </source>
</evidence>
<dbReference type="SMART" id="SM00091">
    <property type="entry name" value="PAS"/>
    <property type="match status" value="2"/>
</dbReference>
<keyword evidence="11" id="KW-1185">Reference proteome</keyword>
<evidence type="ECO:0000256" key="4">
    <source>
        <dbReference type="ARBA" id="ARBA00022679"/>
    </source>
</evidence>
<dbReference type="Pfam" id="PF01739">
    <property type="entry name" value="CheR"/>
    <property type="match status" value="1"/>
</dbReference>